<dbReference type="PANTHER" id="PTHR31672">
    <property type="entry name" value="BNACNNG10540D PROTEIN"/>
    <property type="match status" value="1"/>
</dbReference>
<keyword evidence="3" id="KW-1185">Reference proteome</keyword>
<dbReference type="Proteomes" id="UP001396334">
    <property type="component" value="Unassembled WGS sequence"/>
</dbReference>
<dbReference type="CDD" id="cd22157">
    <property type="entry name" value="F-box_AtFBW1-like"/>
    <property type="match status" value="1"/>
</dbReference>
<feature type="domain" description="F-box" evidence="1">
    <location>
        <begin position="19"/>
        <end position="65"/>
    </location>
</feature>
<evidence type="ECO:0000313" key="3">
    <source>
        <dbReference type="Proteomes" id="UP001396334"/>
    </source>
</evidence>
<dbReference type="SUPFAM" id="SSF81383">
    <property type="entry name" value="F-box domain"/>
    <property type="match status" value="1"/>
</dbReference>
<dbReference type="PANTHER" id="PTHR31672:SF13">
    <property type="entry name" value="F-BOX PROTEIN CPR30-LIKE"/>
    <property type="match status" value="1"/>
</dbReference>
<dbReference type="EMBL" id="JBBPBN010000020">
    <property type="protein sequence ID" value="KAK9016781.1"/>
    <property type="molecule type" value="Genomic_DNA"/>
</dbReference>
<proteinExistence type="predicted"/>
<comment type="caution">
    <text evidence="2">The sequence shown here is derived from an EMBL/GenBank/DDBJ whole genome shotgun (WGS) entry which is preliminary data.</text>
</comment>
<dbReference type="Pfam" id="PF00646">
    <property type="entry name" value="F-box"/>
    <property type="match status" value="1"/>
</dbReference>
<protein>
    <recommendedName>
        <fullName evidence="1">F-box domain-containing protein</fullName>
    </recommendedName>
</protein>
<dbReference type="SMART" id="SM00256">
    <property type="entry name" value="FBOX"/>
    <property type="match status" value="1"/>
</dbReference>
<dbReference type="InterPro" id="IPR001810">
    <property type="entry name" value="F-box_dom"/>
</dbReference>
<name>A0ABR2RUW7_9ROSI</name>
<dbReference type="Gene3D" id="1.20.1280.50">
    <property type="match status" value="1"/>
</dbReference>
<dbReference type="InterPro" id="IPR050796">
    <property type="entry name" value="SCF_F-box_component"/>
</dbReference>
<dbReference type="InterPro" id="IPR036047">
    <property type="entry name" value="F-box-like_dom_sf"/>
</dbReference>
<evidence type="ECO:0000313" key="2">
    <source>
        <dbReference type="EMBL" id="KAK9016781.1"/>
    </source>
</evidence>
<evidence type="ECO:0000259" key="1">
    <source>
        <dbReference type="PROSITE" id="PS50181"/>
    </source>
</evidence>
<gene>
    <name evidence="2" type="ORF">V6N11_079275</name>
</gene>
<accession>A0ABR2RUW7</accession>
<reference evidence="2 3" key="1">
    <citation type="journal article" date="2024" name="G3 (Bethesda)">
        <title>Genome assembly of Hibiscus sabdariffa L. provides insights into metabolisms of medicinal natural products.</title>
        <authorList>
            <person name="Kim T."/>
        </authorList>
    </citation>
    <scope>NUCLEOTIDE SEQUENCE [LARGE SCALE GENOMIC DNA]</scope>
    <source>
        <strain evidence="2">TK-2024</strain>
        <tissue evidence="2">Old leaves</tissue>
    </source>
</reference>
<organism evidence="2 3">
    <name type="scientific">Hibiscus sabdariffa</name>
    <name type="common">roselle</name>
    <dbReference type="NCBI Taxonomy" id="183260"/>
    <lineage>
        <taxon>Eukaryota</taxon>
        <taxon>Viridiplantae</taxon>
        <taxon>Streptophyta</taxon>
        <taxon>Embryophyta</taxon>
        <taxon>Tracheophyta</taxon>
        <taxon>Spermatophyta</taxon>
        <taxon>Magnoliopsida</taxon>
        <taxon>eudicotyledons</taxon>
        <taxon>Gunneridae</taxon>
        <taxon>Pentapetalae</taxon>
        <taxon>rosids</taxon>
        <taxon>malvids</taxon>
        <taxon>Malvales</taxon>
        <taxon>Malvaceae</taxon>
        <taxon>Malvoideae</taxon>
        <taxon>Hibiscus</taxon>
    </lineage>
</organism>
<dbReference type="PROSITE" id="PS50181">
    <property type="entry name" value="FBOX"/>
    <property type="match status" value="1"/>
</dbReference>
<sequence>MFSANSPLSLSKRNQIKTEKMCDYMPEEVILKILNRLPVKSLMSFRSVCKSWNTLIFHPSFISTHLQASLSGNTPFLLLRCWKRGQKNYFLHYNNDGLDEFKQLQFPIFGSAPYSLVIGSCNGLICVQLSPYSNRLKFFLWNPSIQKYIFLPPPSISVKKNFNIGFRFDSRTGDYNLLIVGVEEDGSWIKPYLFLLNENSWKRVAAVSPNYTFDPVLGLSLPLPFESSIAVITHPGQGRGEHEVWIMNEYCVVESWTKVFTLTLHIQRKWFPTVMGFKTNGDVLLLVDDGEIASFDLSCQQMKPCRVEFRAGLISICCSYVESLVLLDKVVDDAM</sequence>